<dbReference type="SMART" id="SM00360">
    <property type="entry name" value="RRM"/>
    <property type="match status" value="1"/>
</dbReference>
<dbReference type="GO" id="GO:0042803">
    <property type="term" value="F:protein homodimerization activity"/>
    <property type="evidence" value="ECO:0007669"/>
    <property type="project" value="Ensembl"/>
</dbReference>
<evidence type="ECO:0000313" key="10">
    <source>
        <dbReference type="Proteomes" id="UP000009136"/>
    </source>
</evidence>
<proteinExistence type="predicted"/>
<evidence type="ECO:0000256" key="7">
    <source>
        <dbReference type="SAM" id="MobiDB-lite"/>
    </source>
</evidence>
<dbReference type="InterPro" id="IPR035979">
    <property type="entry name" value="RBD_domain_sf"/>
</dbReference>
<evidence type="ECO:0000256" key="5">
    <source>
        <dbReference type="ARBA" id="ARBA00023242"/>
    </source>
</evidence>
<dbReference type="GeneTree" id="ENSGT00940000158086"/>
<dbReference type="SUPFAM" id="SSF54928">
    <property type="entry name" value="RNA-binding domain, RBD"/>
    <property type="match status" value="1"/>
</dbReference>
<reference evidence="9" key="1">
    <citation type="submission" date="2018-03" db="EMBL/GenBank/DDBJ databases">
        <title>ARS-UCD1.2.</title>
        <authorList>
            <person name="Rosen B.D."/>
            <person name="Bickhart D.M."/>
            <person name="Koren S."/>
            <person name="Schnabel R.D."/>
            <person name="Hall R."/>
            <person name="Zimin A."/>
            <person name="Dreischer C."/>
            <person name="Schultheiss S."/>
            <person name="Schroeder S.G."/>
            <person name="Elsik C.G."/>
            <person name="Couldrey C."/>
            <person name="Liu G.E."/>
            <person name="Van Tassell C.P."/>
            <person name="Phillippy A.M."/>
            <person name="Smith T.P.L."/>
            <person name="Medrano J.F."/>
        </authorList>
    </citation>
    <scope>NUCLEOTIDE SEQUENCE [LARGE SCALE GENOMIC DNA]</scope>
    <source>
        <strain evidence="9">Hereford</strain>
    </source>
</reference>
<organism evidence="9 10">
    <name type="scientific">Bos taurus</name>
    <name type="common">Bovine</name>
    <dbReference type="NCBI Taxonomy" id="9913"/>
    <lineage>
        <taxon>Eukaryota</taxon>
        <taxon>Metazoa</taxon>
        <taxon>Chordata</taxon>
        <taxon>Craniata</taxon>
        <taxon>Vertebrata</taxon>
        <taxon>Euteleostomi</taxon>
        <taxon>Mammalia</taxon>
        <taxon>Eutheria</taxon>
        <taxon>Laurasiatheria</taxon>
        <taxon>Artiodactyla</taxon>
        <taxon>Ruminantia</taxon>
        <taxon>Pecora</taxon>
        <taxon>Bovidae</taxon>
        <taxon>Bovinae</taxon>
        <taxon>Bos</taxon>
    </lineage>
</organism>
<dbReference type="CDD" id="cd12683">
    <property type="entry name" value="RRM_RBPMS2"/>
    <property type="match status" value="1"/>
</dbReference>
<dbReference type="GO" id="GO:0005634">
    <property type="term" value="C:nucleus"/>
    <property type="evidence" value="ECO:0007669"/>
    <property type="project" value="UniProtKB-SubCell"/>
</dbReference>
<evidence type="ECO:0000313" key="9">
    <source>
        <dbReference type="Ensembl" id="ENSBTAP00000103410.1"/>
    </source>
</evidence>
<dbReference type="InterPro" id="IPR000504">
    <property type="entry name" value="RRM_dom"/>
</dbReference>
<feature type="domain" description="RRM" evidence="8">
    <location>
        <begin position="33"/>
        <end position="110"/>
    </location>
</feature>
<reference evidence="9" key="2">
    <citation type="submission" date="2025-08" db="UniProtKB">
        <authorList>
            <consortium name="Ensembl"/>
        </authorList>
    </citation>
    <scope>IDENTIFICATION</scope>
    <source>
        <strain evidence="9">Hereford</strain>
    </source>
</reference>
<keyword evidence="4 6" id="KW-0694">RNA-binding</keyword>
<keyword evidence="10" id="KW-1185">Reference proteome</keyword>
<evidence type="ECO:0000256" key="1">
    <source>
        <dbReference type="ARBA" id="ARBA00004123"/>
    </source>
</evidence>
<sequence>MSNLKPDGEHSTGAGTGTGTGTGSGGTLEEEVRTLFVSGLPVDIKPRELYLLFRPFKGYEGSLIKLTSRQPVGFVIFDSRAGAEAAKNALNGIRFDPENPQTLRLEFAKANTKMAKNKLMATPNPTNAHPTLGAHFIARDPYDLMGAALIPASPEAWAPYPLYTTELTPAISHTAFTYPAATAAAAALHAQARTNIWESYPLETTRTLVSNEFLYSVLPDPCGHRVTLLLFSRSVASDCLQPHGLQHARPPCPPLFPRVY</sequence>
<reference evidence="9" key="3">
    <citation type="submission" date="2025-09" db="UniProtKB">
        <authorList>
            <consortium name="Ensembl"/>
        </authorList>
    </citation>
    <scope>IDENTIFICATION</scope>
    <source>
        <strain evidence="9">Hereford</strain>
    </source>
</reference>
<evidence type="ECO:0000256" key="6">
    <source>
        <dbReference type="PROSITE-ProRule" id="PRU00176"/>
    </source>
</evidence>
<dbReference type="InterPro" id="IPR012677">
    <property type="entry name" value="Nucleotide-bd_a/b_plait_sf"/>
</dbReference>
<dbReference type="GO" id="GO:0005829">
    <property type="term" value="C:cytosol"/>
    <property type="evidence" value="ECO:0007669"/>
    <property type="project" value="Ensembl"/>
</dbReference>
<feature type="compositionally biased region" description="Gly residues" evidence="7">
    <location>
        <begin position="14"/>
        <end position="26"/>
    </location>
</feature>
<dbReference type="Gene3D" id="3.30.70.330">
    <property type="match status" value="1"/>
</dbReference>
<dbReference type="Proteomes" id="UP000009136">
    <property type="component" value="Chromosome 10"/>
</dbReference>
<evidence type="ECO:0000259" key="8">
    <source>
        <dbReference type="PROSITE" id="PS50102"/>
    </source>
</evidence>
<evidence type="ECO:0000256" key="3">
    <source>
        <dbReference type="ARBA" id="ARBA00022490"/>
    </source>
</evidence>
<dbReference type="GO" id="GO:0003729">
    <property type="term" value="F:mRNA binding"/>
    <property type="evidence" value="ECO:0007669"/>
    <property type="project" value="Ensembl"/>
</dbReference>
<evidence type="ECO:0000256" key="4">
    <source>
        <dbReference type="ARBA" id="ARBA00022884"/>
    </source>
</evidence>
<dbReference type="Pfam" id="PF00076">
    <property type="entry name" value="RRM_1"/>
    <property type="match status" value="1"/>
</dbReference>
<dbReference type="Ensembl" id="ENSBTAT00000103510.2">
    <property type="protein sequence ID" value="ENSBTAP00000103410.1"/>
    <property type="gene ID" value="ENSBTAG00000011037.7"/>
</dbReference>
<feature type="compositionally biased region" description="Basic and acidic residues" evidence="7">
    <location>
        <begin position="1"/>
        <end position="10"/>
    </location>
</feature>
<dbReference type="PANTHER" id="PTHR10501">
    <property type="entry name" value="U1 SMALL NUCLEAR RIBONUCLEOPROTEIN A/U2 SMALL NUCLEAR RIBONUCLEOPROTEIN B"/>
    <property type="match status" value="1"/>
</dbReference>
<dbReference type="InterPro" id="IPR034787">
    <property type="entry name" value="RBPMS2_RRM"/>
</dbReference>
<accession>A0AAA9U114</accession>
<feature type="region of interest" description="Disordered" evidence="7">
    <location>
        <begin position="1"/>
        <end position="27"/>
    </location>
</feature>
<evidence type="ECO:0000256" key="2">
    <source>
        <dbReference type="ARBA" id="ARBA00004210"/>
    </source>
</evidence>
<dbReference type="FunFam" id="3.30.70.330:FF:000037">
    <property type="entry name" value="RNA-binding protein with multiple splicing 2"/>
    <property type="match status" value="1"/>
</dbReference>
<keyword evidence="5" id="KW-0539">Nucleus</keyword>
<dbReference type="GO" id="GO:0010494">
    <property type="term" value="C:cytoplasmic stress granule"/>
    <property type="evidence" value="ECO:0007669"/>
    <property type="project" value="UniProtKB-SubCell"/>
</dbReference>
<protein>
    <submittedName>
        <fullName evidence="9">RNA binding protein, mRNA processing factor 2</fullName>
    </submittedName>
</protein>
<dbReference type="PROSITE" id="PS50102">
    <property type="entry name" value="RRM"/>
    <property type="match status" value="1"/>
</dbReference>
<comment type="subcellular location">
    <subcellularLocation>
        <location evidence="2">Cytoplasm</location>
        <location evidence="2">Stress granule</location>
    </subcellularLocation>
    <subcellularLocation>
        <location evidence="1">Nucleus</location>
    </subcellularLocation>
</comment>
<dbReference type="GO" id="GO:0051151">
    <property type="term" value="P:negative regulation of smooth muscle cell differentiation"/>
    <property type="evidence" value="ECO:0007669"/>
    <property type="project" value="Ensembl"/>
</dbReference>
<dbReference type="AlphaFoldDB" id="A0AAA9U114"/>
<name>A0AAA9U114_BOVIN</name>
<keyword evidence="3" id="KW-0963">Cytoplasm</keyword>